<dbReference type="PRINTS" id="PR00150">
    <property type="entry name" value="PEPCARBXLASE"/>
</dbReference>
<dbReference type="GO" id="GO:0005829">
    <property type="term" value="C:cytosol"/>
    <property type="evidence" value="ECO:0007669"/>
    <property type="project" value="TreeGrafter"/>
</dbReference>
<dbReference type="EMBL" id="FQYP01000001">
    <property type="protein sequence ID" value="SHI37422.1"/>
    <property type="molecule type" value="Genomic_DNA"/>
</dbReference>
<protein>
    <recommendedName>
        <fullName evidence="2">Phosphoenolpyruvate carboxylase</fullName>
    </recommendedName>
</protein>
<reference evidence="4" key="1">
    <citation type="submission" date="2016-11" db="EMBL/GenBank/DDBJ databases">
        <authorList>
            <person name="Varghese N."/>
            <person name="Submissions S."/>
        </authorList>
    </citation>
    <scope>NUCLEOTIDE SEQUENCE [LARGE SCALE GENOMIC DNA]</scope>
    <source>
        <strain evidence="4">DSM 22623</strain>
    </source>
</reference>
<keyword evidence="4" id="KW-1185">Reference proteome</keyword>
<dbReference type="PANTHER" id="PTHR30523">
    <property type="entry name" value="PHOSPHOENOLPYRUVATE CARBOXYLASE"/>
    <property type="match status" value="1"/>
</dbReference>
<dbReference type="Proteomes" id="UP000184432">
    <property type="component" value="Unassembled WGS sequence"/>
</dbReference>
<dbReference type="InterPro" id="IPR021135">
    <property type="entry name" value="PEP_COase"/>
</dbReference>
<dbReference type="GO" id="GO:0015977">
    <property type="term" value="P:carbon fixation"/>
    <property type="evidence" value="ECO:0007669"/>
    <property type="project" value="InterPro"/>
</dbReference>
<dbReference type="AlphaFoldDB" id="A0A1M6ALS7"/>
<dbReference type="STRING" id="570521.SAMN04488508_101361"/>
<dbReference type="SUPFAM" id="SSF51621">
    <property type="entry name" value="Phosphoenolpyruvate/pyruvate domain"/>
    <property type="match status" value="1"/>
</dbReference>
<gene>
    <name evidence="3" type="ORF">SAMN04488508_101361</name>
</gene>
<dbReference type="PANTHER" id="PTHR30523:SF6">
    <property type="entry name" value="PHOSPHOENOLPYRUVATE CARBOXYLASE"/>
    <property type="match status" value="1"/>
</dbReference>
<name>A0A1M6ALS7_9FLAO</name>
<dbReference type="Pfam" id="PF00311">
    <property type="entry name" value="PEPcase"/>
    <property type="match status" value="2"/>
</dbReference>
<evidence type="ECO:0000256" key="1">
    <source>
        <dbReference type="ARBA" id="ARBA00003670"/>
    </source>
</evidence>
<keyword evidence="3" id="KW-0670">Pyruvate</keyword>
<comment type="function">
    <text evidence="1">Forms oxaloacetate, a four-carbon dicarboxylic acid source for the tricarboxylic acid cycle.</text>
</comment>
<evidence type="ECO:0000313" key="4">
    <source>
        <dbReference type="Proteomes" id="UP000184432"/>
    </source>
</evidence>
<accession>A0A1M6ALS7</accession>
<proteinExistence type="predicted"/>
<dbReference type="GO" id="GO:0008964">
    <property type="term" value="F:phosphoenolpyruvate carboxylase activity"/>
    <property type="evidence" value="ECO:0007669"/>
    <property type="project" value="InterPro"/>
</dbReference>
<sequence length="880" mass="101088">MILEGFLIFVNHNHFTTTTMARKPKIERFNENVLAKYQIYNSIFMTLPFDTITNTGVLLPLFKDVCEKGYELHKNPTEIVEKFFAQYQDNPSEKDKHDLLFRFIQYIERQVVLFDAIEDAAFPVVNNMDGRGTLRSIKEEAQAKGQLEELKDYLRRFKIRPTLTAHPTQFYPGTVLGIIHDLDSAIRVNDLAKIKKLLAQLGKTAFFKKEKPTPFDEAVSLIWYLENVFYHSASTIYNYIQENIFEGEEMDNDLINLGFWPGGDRDGNPFVTTETTLKVAKRLRKTILINYYRDMRELKRRITFGNLQEKIIKLESALYDNFYYSKTAEPLSIEALLNGLLEIKEELIEEHQSLFLEDLQAMINKVKVFGFHFATLDIRQDSRVHHKVLTDIVQKTNEAGLGIFPENYESLSEKEQIKVLSEVKGKLDPSIFEEDITRATIESIYAIQTIQKDNGERAANRYIISNNGGELNVMETFAMIRLCDWQQPTVDVIPLFETVPDLKVAHAVMESLYSNPVYMDHLKRRGMKQTIMLGFSDGTKDGGYLMANWGIFKAKEELTEISRKYDVDVIFFDGRGGPPARGGGNTNQFYASLGPTIEDEQIQITVQGQTISSNFGTLDSCQYNLEQLLGAGVENQLTTNDANRFSEENKKTMQELADISYQTYVDFKSHPKFLPYLEHMSTLKYYGKANIGSRPSKRSKSTTLDFGDLRAIPFVGSWSQLKQNVPGFYGVGTALKSFEDRGEFDKVVTLYKDSAFFRALIANSMMSLTKSFFELTAYMKEDNEYGKFWDIIHDEFELTKKLLMKLTGYSELMQNEPAGRASIDMREKIVLPLLTIQQYALKKIQDMNRTEDADTELREVYEKMVTRSLFGNINASRNSA</sequence>
<dbReference type="GO" id="GO:0006099">
    <property type="term" value="P:tricarboxylic acid cycle"/>
    <property type="evidence" value="ECO:0007669"/>
    <property type="project" value="InterPro"/>
</dbReference>
<evidence type="ECO:0000313" key="3">
    <source>
        <dbReference type="EMBL" id="SHI37422.1"/>
    </source>
</evidence>
<dbReference type="InterPro" id="IPR015813">
    <property type="entry name" value="Pyrv/PenolPyrv_kinase-like_dom"/>
</dbReference>
<organism evidence="3 4">
    <name type="scientific">Aquimarina spongiae</name>
    <dbReference type="NCBI Taxonomy" id="570521"/>
    <lineage>
        <taxon>Bacteria</taxon>
        <taxon>Pseudomonadati</taxon>
        <taxon>Bacteroidota</taxon>
        <taxon>Flavobacteriia</taxon>
        <taxon>Flavobacteriales</taxon>
        <taxon>Flavobacteriaceae</taxon>
        <taxon>Aquimarina</taxon>
    </lineage>
</organism>
<evidence type="ECO:0000256" key="2">
    <source>
        <dbReference type="ARBA" id="ARBA00022419"/>
    </source>
</evidence>